<feature type="active site" description="Nucleophile" evidence="9">
    <location>
        <position position="164"/>
    </location>
</feature>
<dbReference type="Proteomes" id="UP000239899">
    <property type="component" value="Unassembled WGS sequence"/>
</dbReference>
<accession>A0A2P6U000</accession>
<dbReference type="EMBL" id="LHPG02000003">
    <property type="protein sequence ID" value="PRW59620.1"/>
    <property type="molecule type" value="Genomic_DNA"/>
</dbReference>
<organism evidence="13 14">
    <name type="scientific">Chlorella sorokiniana</name>
    <name type="common">Freshwater green alga</name>
    <dbReference type="NCBI Taxonomy" id="3076"/>
    <lineage>
        <taxon>Eukaryota</taxon>
        <taxon>Viridiplantae</taxon>
        <taxon>Chlorophyta</taxon>
        <taxon>core chlorophytes</taxon>
        <taxon>Trebouxiophyceae</taxon>
        <taxon>Chlorellales</taxon>
        <taxon>Chlorellaceae</taxon>
        <taxon>Chlorella clade</taxon>
        <taxon>Chlorella</taxon>
    </lineage>
</organism>
<dbReference type="CDD" id="cd09122">
    <property type="entry name" value="PLDc_Tdp1_1"/>
    <property type="match status" value="1"/>
</dbReference>
<dbReference type="GO" id="GO:0003697">
    <property type="term" value="F:single-stranded DNA binding"/>
    <property type="evidence" value="ECO:0007669"/>
    <property type="project" value="TreeGrafter"/>
</dbReference>
<evidence type="ECO:0000256" key="12">
    <source>
        <dbReference type="SAM" id="MobiDB-lite"/>
    </source>
</evidence>
<evidence type="ECO:0000313" key="14">
    <source>
        <dbReference type="Proteomes" id="UP000239899"/>
    </source>
</evidence>
<evidence type="ECO:0000256" key="7">
    <source>
        <dbReference type="ARBA" id="ARBA00023204"/>
    </source>
</evidence>
<keyword evidence="7" id="KW-0234">DNA repair</keyword>
<evidence type="ECO:0000256" key="4">
    <source>
        <dbReference type="ARBA" id="ARBA00022763"/>
    </source>
</evidence>
<keyword evidence="3" id="KW-0540">Nuclease</keyword>
<feature type="site" description="Interaction with DNA" evidence="11">
    <location>
        <position position="415"/>
    </location>
</feature>
<reference evidence="13 14" key="1">
    <citation type="journal article" date="2018" name="Plant J.">
        <title>Genome sequences of Chlorella sorokiniana UTEX 1602 and Micractinium conductrix SAG 241.80: implications to maltose excretion by a green alga.</title>
        <authorList>
            <person name="Arriola M.B."/>
            <person name="Velmurugan N."/>
            <person name="Zhang Y."/>
            <person name="Plunkett M.H."/>
            <person name="Hondzo H."/>
            <person name="Barney B.M."/>
        </authorList>
    </citation>
    <scope>NUCLEOTIDE SEQUENCE [LARGE SCALE GENOMIC DNA]</scope>
    <source>
        <strain evidence="14">UTEX 1602</strain>
    </source>
</reference>
<dbReference type="Gene3D" id="3.30.870.10">
    <property type="entry name" value="Endonuclease Chain A"/>
    <property type="match status" value="2"/>
</dbReference>
<evidence type="ECO:0000256" key="6">
    <source>
        <dbReference type="ARBA" id="ARBA00022839"/>
    </source>
</evidence>
<evidence type="ECO:0000256" key="8">
    <source>
        <dbReference type="ARBA" id="ARBA00023242"/>
    </source>
</evidence>
<sequence>MASADDGAAAAAAAAGGSPGPSKRPASPGGATDEGSKRQRLASHAAAGPSGGDPLDAVPDAPMHLLRVRGIPAWANEGFLGVRLADLVRGPMKFVLASNYMMDFKWLLSACPDLRNVQRLLLVHGERAGSAAAQAISTHVAAAGLTDKTAIFAPPLPISFGTHHSKAFIIEYERGLRVVIFSANAIYPDCNNKSQGLFWQDFPKKDAQSPQTSTFQEELDAYVRALNLPLGDARRTLRLIAAHDFSAARAHIVASVPGYHTGSSMHKWGHMRLRAILNREPPFPSAFKGAPVVAQFSSLGSIEDKWLREEFLVSLSAGRSGDGSERLGSPAGGSKGLQLVWTTVEEVRSSLEGWFAGNSIPGPEKNVGKPFLQAYWHRWGGEVCGRQRAAPHMKSYLRYRGDEVAWQYVGSHNLSKAAWGQLQKNASQLMCRSYELGVLLLPSLEAAYRASRWVGFSCTSDAPIPAAAATAAADEGASAAAAGEGQRYQPGDEPWMVDRHWSGKDILGFDIDHKHGAHYGFIDSMPWI</sequence>
<name>A0A2P6U000_CHLSO</name>
<comment type="subcellular location">
    <subcellularLocation>
        <location evidence="1">Nucleus</location>
    </subcellularLocation>
</comment>
<dbReference type="PANTHER" id="PTHR12415:SF0">
    <property type="entry name" value="TYROSYL-DNA PHOSPHODIESTERASE 1"/>
    <property type="match status" value="1"/>
</dbReference>
<dbReference type="PANTHER" id="PTHR12415">
    <property type="entry name" value="TYROSYL-DNA PHOSPHODIESTERASE 1"/>
    <property type="match status" value="1"/>
</dbReference>
<dbReference type="GO" id="GO:0005634">
    <property type="term" value="C:nucleus"/>
    <property type="evidence" value="ECO:0007669"/>
    <property type="project" value="UniProtKB-SubCell"/>
</dbReference>
<proteinExistence type="inferred from homology"/>
<evidence type="ECO:0000256" key="2">
    <source>
        <dbReference type="ARBA" id="ARBA00010205"/>
    </source>
</evidence>
<evidence type="ECO:0000256" key="5">
    <source>
        <dbReference type="ARBA" id="ARBA00022801"/>
    </source>
</evidence>
<dbReference type="AlphaFoldDB" id="A0A2P6U000"/>
<dbReference type="InterPro" id="IPR010347">
    <property type="entry name" value="Tdp1"/>
</dbReference>
<feature type="binding site" evidence="10">
    <location>
        <position position="394"/>
    </location>
    <ligand>
        <name>substrate</name>
    </ligand>
</feature>
<evidence type="ECO:0000256" key="10">
    <source>
        <dbReference type="PIRSR" id="PIRSR610347-2"/>
    </source>
</evidence>
<comment type="similarity">
    <text evidence="2">Belongs to the tyrosyl-DNA phosphodiesterase family.</text>
</comment>
<keyword evidence="5" id="KW-0378">Hydrolase</keyword>
<dbReference type="GO" id="GO:0004527">
    <property type="term" value="F:exonuclease activity"/>
    <property type="evidence" value="ECO:0007669"/>
    <property type="project" value="UniProtKB-KW"/>
</dbReference>
<keyword evidence="8" id="KW-0539">Nucleus</keyword>
<feature type="compositionally biased region" description="Low complexity" evidence="12">
    <location>
        <begin position="1"/>
        <end position="31"/>
    </location>
</feature>
<evidence type="ECO:0000256" key="9">
    <source>
        <dbReference type="PIRSR" id="PIRSR610347-1"/>
    </source>
</evidence>
<feature type="region of interest" description="Disordered" evidence="12">
    <location>
        <begin position="1"/>
        <end position="58"/>
    </location>
</feature>
<dbReference type="OrthoDB" id="512391at2759"/>
<keyword evidence="6" id="KW-0269">Exonuclease</keyword>
<dbReference type="GO" id="GO:0006281">
    <property type="term" value="P:DNA repair"/>
    <property type="evidence" value="ECO:0007669"/>
    <property type="project" value="UniProtKB-KW"/>
</dbReference>
<feature type="active site" description="Proton donor/acceptor" evidence="9">
    <location>
        <position position="392"/>
    </location>
</feature>
<gene>
    <name evidence="13" type="ORF">C2E21_1665</name>
</gene>
<evidence type="ECO:0000256" key="1">
    <source>
        <dbReference type="ARBA" id="ARBA00004123"/>
    </source>
</evidence>
<dbReference type="GO" id="GO:0003690">
    <property type="term" value="F:double-stranded DNA binding"/>
    <property type="evidence" value="ECO:0007669"/>
    <property type="project" value="TreeGrafter"/>
</dbReference>
<keyword evidence="14" id="KW-1185">Reference proteome</keyword>
<protein>
    <submittedName>
        <fullName evidence="13">Tyrosyl-DNA phosphodiesterase 1</fullName>
    </submittedName>
</protein>
<dbReference type="Pfam" id="PF06087">
    <property type="entry name" value="Tyr-DNA_phospho"/>
    <property type="match status" value="1"/>
</dbReference>
<keyword evidence="4" id="KW-0227">DNA damage</keyword>
<feature type="binding site" evidence="10">
    <location>
        <position position="166"/>
    </location>
    <ligand>
        <name>substrate</name>
    </ligand>
</feature>
<comment type="caution">
    <text evidence="13">The sequence shown here is derived from an EMBL/GenBank/DDBJ whole genome shotgun (WGS) entry which is preliminary data.</text>
</comment>
<evidence type="ECO:0000256" key="3">
    <source>
        <dbReference type="ARBA" id="ARBA00022722"/>
    </source>
</evidence>
<dbReference type="SUPFAM" id="SSF56024">
    <property type="entry name" value="Phospholipase D/nuclease"/>
    <property type="match status" value="2"/>
</dbReference>
<dbReference type="GO" id="GO:0017005">
    <property type="term" value="F:3'-tyrosyl-DNA phosphodiesterase activity"/>
    <property type="evidence" value="ECO:0007669"/>
    <property type="project" value="TreeGrafter"/>
</dbReference>
<dbReference type="STRING" id="3076.A0A2P6U000"/>
<evidence type="ECO:0000256" key="11">
    <source>
        <dbReference type="PIRSR" id="PIRSR610347-3"/>
    </source>
</evidence>
<evidence type="ECO:0000313" key="13">
    <source>
        <dbReference type="EMBL" id="PRW59620.1"/>
    </source>
</evidence>